<keyword evidence="1" id="KW-0175">Coiled coil</keyword>
<keyword evidence="3" id="KW-0472">Membrane</keyword>
<feature type="coiled-coil region" evidence="1">
    <location>
        <begin position="165"/>
        <end position="207"/>
    </location>
</feature>
<evidence type="ECO:0000313" key="5">
    <source>
        <dbReference type="EMBL" id="CUC10744.1"/>
    </source>
</evidence>
<protein>
    <recommendedName>
        <fullName evidence="4">VTT domain-containing protein</fullName>
    </recommendedName>
</protein>
<feature type="domain" description="VTT" evidence="4">
    <location>
        <begin position="252"/>
        <end position="370"/>
    </location>
</feature>
<evidence type="ECO:0000256" key="2">
    <source>
        <dbReference type="SAM" id="MobiDB-lite"/>
    </source>
</evidence>
<feature type="region of interest" description="Disordered" evidence="2">
    <location>
        <begin position="1"/>
        <end position="94"/>
    </location>
</feature>
<dbReference type="InterPro" id="IPR032816">
    <property type="entry name" value="VTT_dom"/>
</dbReference>
<feature type="compositionally biased region" description="Basic and acidic residues" evidence="2">
    <location>
        <begin position="45"/>
        <end position="55"/>
    </location>
</feature>
<keyword evidence="3" id="KW-0812">Transmembrane</keyword>
<feature type="compositionally biased region" description="Low complexity" evidence="2">
    <location>
        <begin position="30"/>
        <end position="43"/>
    </location>
</feature>
<dbReference type="PANTHER" id="PTHR46826:SF1">
    <property type="entry name" value="TVP38_TMEM64 FAMILY MEMBRANE PROTEIN YDJX"/>
    <property type="match status" value="1"/>
</dbReference>
<dbReference type="VEuPathDB" id="CryptoDB:Cvel_11782"/>
<feature type="transmembrane region" description="Helical" evidence="3">
    <location>
        <begin position="387"/>
        <end position="406"/>
    </location>
</feature>
<gene>
    <name evidence="5" type="ORF">Cvel_11782.t2.CR1</name>
</gene>
<keyword evidence="3" id="KW-1133">Transmembrane helix</keyword>
<evidence type="ECO:0000256" key="3">
    <source>
        <dbReference type="SAM" id="Phobius"/>
    </source>
</evidence>
<feature type="compositionally biased region" description="Basic and acidic residues" evidence="2">
    <location>
        <begin position="450"/>
        <end position="460"/>
    </location>
</feature>
<feature type="region of interest" description="Disordered" evidence="2">
    <location>
        <begin position="418"/>
        <end position="474"/>
    </location>
</feature>
<accession>A0A0K6SAR2</accession>
<feature type="transmembrane region" description="Helical" evidence="3">
    <location>
        <begin position="237"/>
        <end position="265"/>
    </location>
</feature>
<dbReference type="AlphaFoldDB" id="A0A0K6SAR2"/>
<dbReference type="PANTHER" id="PTHR46826">
    <property type="match status" value="1"/>
</dbReference>
<dbReference type="Pfam" id="PF09335">
    <property type="entry name" value="VTT_dom"/>
    <property type="match status" value="1"/>
</dbReference>
<feature type="transmembrane region" description="Helical" evidence="3">
    <location>
        <begin position="271"/>
        <end position="293"/>
    </location>
</feature>
<evidence type="ECO:0000256" key="1">
    <source>
        <dbReference type="SAM" id="Coils"/>
    </source>
</evidence>
<dbReference type="InterPro" id="IPR053240">
    <property type="entry name" value="VTT_domain"/>
</dbReference>
<feature type="compositionally biased region" description="Gly residues" evidence="2">
    <location>
        <begin position="440"/>
        <end position="449"/>
    </location>
</feature>
<feature type="compositionally biased region" description="Low complexity" evidence="2">
    <location>
        <begin position="7"/>
        <end position="23"/>
    </location>
</feature>
<reference evidence="5" key="1">
    <citation type="submission" date="2014-11" db="EMBL/GenBank/DDBJ databases">
        <title>Molecular phylogeny of cliff fern family Woodsiaceae with morphological implications.</title>
        <authorList>
            <person name="Shao Y.-Z."/>
            <person name="Wei R."/>
            <person name="Zhang X.-C."/>
        </authorList>
    </citation>
    <scope>NUCLEOTIDE SEQUENCE</scope>
</reference>
<name>A0A0K6SAR2_9ALVE</name>
<feature type="compositionally biased region" description="Acidic residues" evidence="2">
    <location>
        <begin position="461"/>
        <end position="474"/>
    </location>
</feature>
<proteinExistence type="predicted"/>
<evidence type="ECO:0000259" key="4">
    <source>
        <dbReference type="Pfam" id="PF09335"/>
    </source>
</evidence>
<organism evidence="5">
    <name type="scientific">Chromera velia CCMP2878</name>
    <dbReference type="NCBI Taxonomy" id="1169474"/>
    <lineage>
        <taxon>Eukaryota</taxon>
        <taxon>Sar</taxon>
        <taxon>Alveolata</taxon>
        <taxon>Colpodellida</taxon>
        <taxon>Chromeraceae</taxon>
        <taxon>Chromera</taxon>
    </lineage>
</organism>
<sequence>MRPLSVSVSANQNTGSSSSSSPTVRKRSSAIDSSSSSHLGLLSPRAEKEKERATREPQWNEGDGRVSLLSEGKREGGRGDTRDREDVQDESSNSRTLRNALCVSAAAAALAIASRAYASDGFDLDIFRSFSTSATASLVDPSVSLLSESPSLSLSFLETAVLAVVADAQASLSAAEEAVSQVSQEEMQNLQEASEAASEAYKSARMSLPSITDQGLNPALFLEQSVQRVQDMGTMGFAYFVLVYVIAEVLCVPALPLTASAGYLFGVTEGTLTVLLAGTAACAISFLLARTILRPRLQTMFADNPRFRAVDRVVQKESFKVILILRLSPLLPFGISNYLYGLTSVEFIPYILASVVGFIPGTLGYVYSGQLSHQVLSTGTNSEQNSVSWLTAGLILVSVFALSKLITEKASEALKEIEEEEEATAERERAQAALEAQGMLKGGGGGGGEGEMRLRSRPFDLEEEGEITEESTLG</sequence>
<feature type="compositionally biased region" description="Basic and acidic residues" evidence="2">
    <location>
        <begin position="71"/>
        <end position="85"/>
    </location>
</feature>
<feature type="transmembrane region" description="Helical" evidence="3">
    <location>
        <begin position="347"/>
        <end position="367"/>
    </location>
</feature>
<dbReference type="EMBL" id="CDMZ01005549">
    <property type="protein sequence ID" value="CUC10744.1"/>
    <property type="molecule type" value="Genomic_DNA"/>
</dbReference>